<organism evidence="1 2">
    <name type="scientific">Paenibacillus polysaccharolyticus</name>
    <dbReference type="NCBI Taxonomy" id="582692"/>
    <lineage>
        <taxon>Bacteria</taxon>
        <taxon>Bacillati</taxon>
        <taxon>Bacillota</taxon>
        <taxon>Bacilli</taxon>
        <taxon>Bacillales</taxon>
        <taxon>Paenibacillaceae</taxon>
        <taxon>Paenibacillus</taxon>
    </lineage>
</organism>
<dbReference type="AlphaFoldDB" id="A0A1G5IV94"/>
<gene>
    <name evidence="1" type="ORF">SAMN05720606_109202</name>
</gene>
<name>A0A1G5IV94_9BACL</name>
<dbReference type="Proteomes" id="UP000198538">
    <property type="component" value="Unassembled WGS sequence"/>
</dbReference>
<reference evidence="2" key="1">
    <citation type="submission" date="2016-10" db="EMBL/GenBank/DDBJ databases">
        <authorList>
            <person name="Varghese N."/>
            <person name="Submissions S."/>
        </authorList>
    </citation>
    <scope>NUCLEOTIDE SEQUENCE [LARGE SCALE GENOMIC DNA]</scope>
    <source>
        <strain evidence="2">BL9</strain>
    </source>
</reference>
<dbReference type="RefSeq" id="WP_090921003.1">
    <property type="nucleotide sequence ID" value="NZ_FMVM01000009.1"/>
</dbReference>
<accession>A0A1G5IV94</accession>
<protein>
    <submittedName>
        <fullName evidence="1">Uncharacterized protein</fullName>
    </submittedName>
</protein>
<proteinExistence type="predicted"/>
<dbReference type="EMBL" id="FMVM01000009">
    <property type="protein sequence ID" value="SCY80002.1"/>
    <property type="molecule type" value="Genomic_DNA"/>
</dbReference>
<evidence type="ECO:0000313" key="1">
    <source>
        <dbReference type="EMBL" id="SCY80002.1"/>
    </source>
</evidence>
<keyword evidence="2" id="KW-1185">Reference proteome</keyword>
<evidence type="ECO:0000313" key="2">
    <source>
        <dbReference type="Proteomes" id="UP000198538"/>
    </source>
</evidence>
<dbReference type="STRING" id="582692.SAMN05720606_109202"/>
<sequence>MKYKKIEHKFKLENFINTNSEYDLWITSFAIALQDLIKTHKLIFHLSDSKEMPNYTFFLFKISLGFLKESVDLVESSLKSNIAERLVSIKNFKKKYDEFIELITNDPDYKYLKDFINESRNKVFHYNNFQKRNDAKSVKKILNELYVEDFRTEFTLTSDHYLFSDYTFAEDIQLNQLISIIEKQEKTKALGDRLHNLLIIMAKIMTLLQDVIFDFIIDQQSNPKILRIKFK</sequence>